<proteinExistence type="predicted"/>
<dbReference type="Proteomes" id="UP000887578">
    <property type="component" value="Unplaced"/>
</dbReference>
<evidence type="ECO:0000313" key="1">
    <source>
        <dbReference type="Proteomes" id="UP000887578"/>
    </source>
</evidence>
<organism evidence="1 2">
    <name type="scientific">Panagrolaimus davidi</name>
    <dbReference type="NCBI Taxonomy" id="227884"/>
    <lineage>
        <taxon>Eukaryota</taxon>
        <taxon>Metazoa</taxon>
        <taxon>Ecdysozoa</taxon>
        <taxon>Nematoda</taxon>
        <taxon>Chromadorea</taxon>
        <taxon>Rhabditida</taxon>
        <taxon>Tylenchina</taxon>
        <taxon>Panagrolaimomorpha</taxon>
        <taxon>Panagrolaimoidea</taxon>
        <taxon>Panagrolaimidae</taxon>
        <taxon>Panagrolaimus</taxon>
    </lineage>
</organism>
<accession>A0A914QYH1</accession>
<dbReference type="WBParaSite" id="PDA_v2.g6960.t1">
    <property type="protein sequence ID" value="PDA_v2.g6960.t1"/>
    <property type="gene ID" value="PDA_v2.g6960"/>
</dbReference>
<dbReference type="AlphaFoldDB" id="A0A914QYH1"/>
<dbReference type="PANTHER" id="PTHR22955">
    <property type="entry name" value="RETROTRANSPOSON"/>
    <property type="match status" value="1"/>
</dbReference>
<name>A0A914QYH1_9BILA</name>
<protein>
    <submittedName>
        <fullName evidence="2">Uncharacterized protein</fullName>
    </submittedName>
</protein>
<sequence length="208" mass="24124">MEVMGIWLAAKIASFVAKELKMESCKKFVWTDSQISTFWYKKWPKNVFVTNRLKAVLESNVELLFVPGKLNPADLGTRGVSFDELKSSKSWWHGPDFLQQEEHLWPKLPHGGVDIQQTINALVSVNKTKTTITLQNIEIEREYEIDTNLSWIDLKKHAAMKMKNTSNENELTVEDLIKVEIILIKQEQQFYVTPQITFILIKILTPLY</sequence>
<dbReference type="PANTHER" id="PTHR22955:SF77">
    <property type="entry name" value="ASPARTIC PUTATIVE DOMAIN-CONTAINING PROTEIN-RELATED"/>
    <property type="match status" value="1"/>
</dbReference>
<keyword evidence="1" id="KW-1185">Reference proteome</keyword>
<evidence type="ECO:0000313" key="2">
    <source>
        <dbReference type="WBParaSite" id="PDA_v2.g6960.t1"/>
    </source>
</evidence>
<reference evidence="2" key="1">
    <citation type="submission" date="2022-11" db="UniProtKB">
        <authorList>
            <consortium name="WormBaseParasite"/>
        </authorList>
    </citation>
    <scope>IDENTIFICATION</scope>
</reference>